<dbReference type="EMBL" id="GBRH01175286">
    <property type="protein sequence ID" value="JAE22610.1"/>
    <property type="molecule type" value="Transcribed_RNA"/>
</dbReference>
<proteinExistence type="predicted"/>
<accession>A0A0A9GC33</accession>
<feature type="compositionally biased region" description="Polar residues" evidence="1">
    <location>
        <begin position="17"/>
        <end position="29"/>
    </location>
</feature>
<organism evidence="2">
    <name type="scientific">Arundo donax</name>
    <name type="common">Giant reed</name>
    <name type="synonym">Donax arundinaceus</name>
    <dbReference type="NCBI Taxonomy" id="35708"/>
    <lineage>
        <taxon>Eukaryota</taxon>
        <taxon>Viridiplantae</taxon>
        <taxon>Streptophyta</taxon>
        <taxon>Embryophyta</taxon>
        <taxon>Tracheophyta</taxon>
        <taxon>Spermatophyta</taxon>
        <taxon>Magnoliopsida</taxon>
        <taxon>Liliopsida</taxon>
        <taxon>Poales</taxon>
        <taxon>Poaceae</taxon>
        <taxon>PACMAD clade</taxon>
        <taxon>Arundinoideae</taxon>
        <taxon>Arundineae</taxon>
        <taxon>Arundo</taxon>
    </lineage>
</organism>
<evidence type="ECO:0000313" key="2">
    <source>
        <dbReference type="EMBL" id="JAE22610.1"/>
    </source>
</evidence>
<protein>
    <submittedName>
        <fullName evidence="2">Uncharacterized protein</fullName>
    </submittedName>
</protein>
<name>A0A0A9GC33_ARUDO</name>
<feature type="compositionally biased region" description="Low complexity" evidence="1">
    <location>
        <begin position="33"/>
        <end position="47"/>
    </location>
</feature>
<reference evidence="2" key="2">
    <citation type="journal article" date="2015" name="Data Brief">
        <title>Shoot transcriptome of the giant reed, Arundo donax.</title>
        <authorList>
            <person name="Barrero R.A."/>
            <person name="Guerrero F.D."/>
            <person name="Moolhuijzen P."/>
            <person name="Goolsby J.A."/>
            <person name="Tidwell J."/>
            <person name="Bellgard S.E."/>
            <person name="Bellgard M.I."/>
        </authorList>
    </citation>
    <scope>NUCLEOTIDE SEQUENCE</scope>
    <source>
        <tissue evidence="2">Shoot tissue taken approximately 20 cm above the soil surface</tissue>
    </source>
</reference>
<evidence type="ECO:0000256" key="1">
    <source>
        <dbReference type="SAM" id="MobiDB-lite"/>
    </source>
</evidence>
<reference evidence="2" key="1">
    <citation type="submission" date="2014-09" db="EMBL/GenBank/DDBJ databases">
        <authorList>
            <person name="Magalhaes I.L.F."/>
            <person name="Oliveira U."/>
            <person name="Santos F.R."/>
            <person name="Vidigal T.H.D.A."/>
            <person name="Brescovit A.D."/>
            <person name="Santos A.J."/>
        </authorList>
    </citation>
    <scope>NUCLEOTIDE SEQUENCE</scope>
    <source>
        <tissue evidence="2">Shoot tissue taken approximately 20 cm above the soil surface</tissue>
    </source>
</reference>
<dbReference type="AlphaFoldDB" id="A0A0A9GC33"/>
<sequence length="58" mass="6557">MTYFTYQNCMYHLSSSNGVDSSQILNPQDQSKEINSSNECPNSPSEPTTKRFKQAAHN</sequence>
<feature type="region of interest" description="Disordered" evidence="1">
    <location>
        <begin position="17"/>
        <end position="58"/>
    </location>
</feature>